<name>A0A382PAD4_9ZZZZ</name>
<proteinExistence type="predicted"/>
<accession>A0A382PAD4</accession>
<evidence type="ECO:0000313" key="1">
    <source>
        <dbReference type="EMBL" id="SVC70364.1"/>
    </source>
</evidence>
<protein>
    <recommendedName>
        <fullName evidence="2">LamG-like jellyroll fold domain-containing protein</fullName>
    </recommendedName>
</protein>
<sequence>LGDWEQVSIECWAMENEFGGIQGIVSTAMWEAGKVHFKFEGNEIQVHKNDGVKIRMPAEAETWYHIIYTSDPKDGGPKSLKLYVDGEFIQEGAAGKAPENMKERRVGSEHDGRFLKGAIDEVRIYDRILEEKEVKQNFKIKSNNMPVDPLDKLTTSWGYLKSRM</sequence>
<dbReference type="Gene3D" id="2.60.120.200">
    <property type="match status" value="1"/>
</dbReference>
<organism evidence="1">
    <name type="scientific">marine metagenome</name>
    <dbReference type="NCBI Taxonomy" id="408172"/>
    <lineage>
        <taxon>unclassified sequences</taxon>
        <taxon>metagenomes</taxon>
        <taxon>ecological metagenomes</taxon>
    </lineage>
</organism>
<gene>
    <name evidence="1" type="ORF">METZ01_LOCUS323218</name>
</gene>
<evidence type="ECO:0008006" key="2">
    <source>
        <dbReference type="Google" id="ProtNLM"/>
    </source>
</evidence>
<feature type="non-terminal residue" evidence="1">
    <location>
        <position position="1"/>
    </location>
</feature>
<dbReference type="EMBL" id="UINC01106013">
    <property type="protein sequence ID" value="SVC70364.1"/>
    <property type="molecule type" value="Genomic_DNA"/>
</dbReference>
<dbReference type="AlphaFoldDB" id="A0A382PAD4"/>
<dbReference type="InterPro" id="IPR013320">
    <property type="entry name" value="ConA-like_dom_sf"/>
</dbReference>
<dbReference type="Pfam" id="PF13385">
    <property type="entry name" value="Laminin_G_3"/>
    <property type="match status" value="1"/>
</dbReference>
<dbReference type="SUPFAM" id="SSF49899">
    <property type="entry name" value="Concanavalin A-like lectins/glucanases"/>
    <property type="match status" value="1"/>
</dbReference>
<reference evidence="1" key="1">
    <citation type="submission" date="2018-05" db="EMBL/GenBank/DDBJ databases">
        <authorList>
            <person name="Lanie J.A."/>
            <person name="Ng W.-L."/>
            <person name="Kazmierczak K.M."/>
            <person name="Andrzejewski T.M."/>
            <person name="Davidsen T.M."/>
            <person name="Wayne K.J."/>
            <person name="Tettelin H."/>
            <person name="Glass J.I."/>
            <person name="Rusch D."/>
            <person name="Podicherti R."/>
            <person name="Tsui H.-C.T."/>
            <person name="Winkler M.E."/>
        </authorList>
    </citation>
    <scope>NUCLEOTIDE SEQUENCE</scope>
</reference>